<comment type="caution">
    <text evidence="2">The sequence shown here is derived from an EMBL/GenBank/DDBJ whole genome shotgun (WGS) entry which is preliminary data.</text>
</comment>
<evidence type="ECO:0000256" key="1">
    <source>
        <dbReference type="SAM" id="MobiDB-lite"/>
    </source>
</evidence>
<organism evidence="2 3">
    <name type="scientific">Trichonephila clavipes</name>
    <name type="common">Golden silk orbweaver</name>
    <name type="synonym">Nephila clavipes</name>
    <dbReference type="NCBI Taxonomy" id="2585209"/>
    <lineage>
        <taxon>Eukaryota</taxon>
        <taxon>Metazoa</taxon>
        <taxon>Ecdysozoa</taxon>
        <taxon>Arthropoda</taxon>
        <taxon>Chelicerata</taxon>
        <taxon>Arachnida</taxon>
        <taxon>Araneae</taxon>
        <taxon>Araneomorphae</taxon>
        <taxon>Entelegynae</taxon>
        <taxon>Araneoidea</taxon>
        <taxon>Nephilidae</taxon>
        <taxon>Trichonephila</taxon>
    </lineage>
</organism>
<accession>A0A8X6VME8</accession>
<protein>
    <submittedName>
        <fullName evidence="2">Uncharacterized protein</fullName>
    </submittedName>
</protein>
<evidence type="ECO:0000313" key="3">
    <source>
        <dbReference type="Proteomes" id="UP000887159"/>
    </source>
</evidence>
<keyword evidence="3" id="KW-1185">Reference proteome</keyword>
<feature type="region of interest" description="Disordered" evidence="1">
    <location>
        <begin position="1"/>
        <end position="28"/>
    </location>
</feature>
<feature type="compositionally biased region" description="Polar residues" evidence="1">
    <location>
        <begin position="9"/>
        <end position="25"/>
    </location>
</feature>
<gene>
    <name evidence="2" type="ORF">TNCV_2400171</name>
</gene>
<proteinExistence type="predicted"/>
<evidence type="ECO:0000313" key="2">
    <source>
        <dbReference type="EMBL" id="GFY18799.1"/>
    </source>
</evidence>
<sequence length="71" mass="8079">MCMGWGSKKTLSSSRGSTKAPSSSRGFRELKKFGQYRSIPLVTEEKNVPKDSISVRKFRSIRRPVFRQIGD</sequence>
<dbReference type="AlphaFoldDB" id="A0A8X6VME8"/>
<reference evidence="2" key="1">
    <citation type="submission" date="2020-08" db="EMBL/GenBank/DDBJ databases">
        <title>Multicomponent nature underlies the extraordinary mechanical properties of spider dragline silk.</title>
        <authorList>
            <person name="Kono N."/>
            <person name="Nakamura H."/>
            <person name="Mori M."/>
            <person name="Yoshida Y."/>
            <person name="Ohtoshi R."/>
            <person name="Malay A.D."/>
            <person name="Moran D.A.P."/>
            <person name="Tomita M."/>
            <person name="Numata K."/>
            <person name="Arakawa K."/>
        </authorList>
    </citation>
    <scope>NUCLEOTIDE SEQUENCE</scope>
</reference>
<name>A0A8X6VME8_TRICX</name>
<dbReference type="EMBL" id="BMAU01021349">
    <property type="protein sequence ID" value="GFY18799.1"/>
    <property type="molecule type" value="Genomic_DNA"/>
</dbReference>
<dbReference type="Proteomes" id="UP000887159">
    <property type="component" value="Unassembled WGS sequence"/>
</dbReference>